<keyword evidence="3" id="KW-1185">Reference proteome</keyword>
<gene>
    <name evidence="2" type="ORF">ARMOST_18830</name>
</gene>
<proteinExistence type="predicted"/>
<feature type="compositionally biased region" description="Basic and acidic residues" evidence="1">
    <location>
        <begin position="22"/>
        <end position="34"/>
    </location>
</feature>
<evidence type="ECO:0000256" key="1">
    <source>
        <dbReference type="SAM" id="MobiDB-lite"/>
    </source>
</evidence>
<feature type="region of interest" description="Disordered" evidence="1">
    <location>
        <begin position="1"/>
        <end position="34"/>
    </location>
</feature>
<organism evidence="2 3">
    <name type="scientific">Armillaria ostoyae</name>
    <name type="common">Armillaria root rot fungus</name>
    <dbReference type="NCBI Taxonomy" id="47428"/>
    <lineage>
        <taxon>Eukaryota</taxon>
        <taxon>Fungi</taxon>
        <taxon>Dikarya</taxon>
        <taxon>Basidiomycota</taxon>
        <taxon>Agaricomycotina</taxon>
        <taxon>Agaricomycetes</taxon>
        <taxon>Agaricomycetidae</taxon>
        <taxon>Agaricales</taxon>
        <taxon>Marasmiineae</taxon>
        <taxon>Physalacriaceae</taxon>
        <taxon>Armillaria</taxon>
    </lineage>
</organism>
<dbReference type="OMA" id="KEHIWDE"/>
<protein>
    <submittedName>
        <fullName evidence="2">Uncharacterized protein</fullName>
    </submittedName>
</protein>
<evidence type="ECO:0000313" key="2">
    <source>
        <dbReference type="EMBL" id="SJL15337.1"/>
    </source>
</evidence>
<sequence>MSIPPPGFVAGPPLAPTIPLNQRKDKTHGDDKNKARLATWSLSRKRAMNTLVKADNKDRLDKHAEPGHSAASSLASLLTTEGSQHTPTLPTSPKNSLTTFLQALAKITPKSKELFSGFLGLKNKQPRDAVDDSPEDITEKHKKIFNCSEEVERQPGSSFQFKGYHAELYRLADAKQYIPLHLFTLANIAIIHREGDTLPTKKIQDRGHALDLTELQWRDASPCYVDFLSSLRTSPDGVRDVAWAKRWEDHFFFFHNLIDFSLIYEAALATDIKLCIDYHNLDRGFKFSQQYYTSELSQMKEHIWDEKDHKREEEYTHMHNQLASQQSSRSLAMSFRQGTGRIMSSFRRSDAGTSLPDAAICLICARRGHHIHQCKFNSFESGQPTASVFIAGDRGSIALKAGNQSQKICISWNVSSDQGTCCSHGIPPLHLSPSLPLPLPDQSSIQERVITLYSPDTFDFYLKKHNISHLHSDLVQKLRNGFPMGDFPPLQCTVIFPNRTSSSKHKAFIDNYLQEEAVGPELRYNKQD</sequence>
<feature type="region of interest" description="Disordered" evidence="1">
    <location>
        <begin position="54"/>
        <end position="73"/>
    </location>
</feature>
<dbReference type="OrthoDB" id="3018573at2759"/>
<name>A0A284S302_ARMOS</name>
<reference evidence="3" key="1">
    <citation type="journal article" date="2017" name="Nat. Ecol. Evol.">
        <title>Genome expansion and lineage-specific genetic innovations in the forest pathogenic fungi Armillaria.</title>
        <authorList>
            <person name="Sipos G."/>
            <person name="Prasanna A.N."/>
            <person name="Walter M.C."/>
            <person name="O'Connor E."/>
            <person name="Balint B."/>
            <person name="Krizsan K."/>
            <person name="Kiss B."/>
            <person name="Hess J."/>
            <person name="Varga T."/>
            <person name="Slot J."/>
            <person name="Riley R."/>
            <person name="Boka B."/>
            <person name="Rigling D."/>
            <person name="Barry K."/>
            <person name="Lee J."/>
            <person name="Mihaltcheva S."/>
            <person name="LaButti K."/>
            <person name="Lipzen A."/>
            <person name="Waldron R."/>
            <person name="Moloney N.M."/>
            <person name="Sperisen C."/>
            <person name="Kredics L."/>
            <person name="Vagvoelgyi C."/>
            <person name="Patrignani A."/>
            <person name="Fitzpatrick D."/>
            <person name="Nagy I."/>
            <person name="Doyle S."/>
            <person name="Anderson J.B."/>
            <person name="Grigoriev I.V."/>
            <person name="Gueldener U."/>
            <person name="Muensterkoetter M."/>
            <person name="Nagy L.G."/>
        </authorList>
    </citation>
    <scope>NUCLEOTIDE SEQUENCE [LARGE SCALE GENOMIC DNA]</scope>
    <source>
        <strain evidence="3">C18/9</strain>
    </source>
</reference>
<evidence type="ECO:0000313" key="3">
    <source>
        <dbReference type="Proteomes" id="UP000219338"/>
    </source>
</evidence>
<dbReference type="Proteomes" id="UP000219338">
    <property type="component" value="Unassembled WGS sequence"/>
</dbReference>
<feature type="compositionally biased region" description="Basic and acidic residues" evidence="1">
    <location>
        <begin position="54"/>
        <end position="66"/>
    </location>
</feature>
<dbReference type="AlphaFoldDB" id="A0A284S302"/>
<accession>A0A284S302</accession>
<dbReference type="EMBL" id="FUEG01000028">
    <property type="protein sequence ID" value="SJL15337.1"/>
    <property type="molecule type" value="Genomic_DNA"/>
</dbReference>